<dbReference type="Gramene" id="AET2Gv20382900.2">
    <property type="protein sequence ID" value="AET2Gv20382900.2"/>
    <property type="gene ID" value="AET2Gv20382900"/>
</dbReference>
<protein>
    <submittedName>
        <fullName evidence="2">Uncharacterized protein</fullName>
    </submittedName>
</protein>
<reference evidence="3" key="1">
    <citation type="journal article" date="2014" name="Science">
        <title>Ancient hybridizations among the ancestral genomes of bread wheat.</title>
        <authorList>
            <consortium name="International Wheat Genome Sequencing Consortium,"/>
            <person name="Marcussen T."/>
            <person name="Sandve S.R."/>
            <person name="Heier L."/>
            <person name="Spannagl M."/>
            <person name="Pfeifer M."/>
            <person name="Jakobsen K.S."/>
            <person name="Wulff B.B."/>
            <person name="Steuernagel B."/>
            <person name="Mayer K.F."/>
            <person name="Olsen O.A."/>
        </authorList>
    </citation>
    <scope>NUCLEOTIDE SEQUENCE [LARGE SCALE GENOMIC DNA]</scope>
    <source>
        <strain evidence="3">cv. AL8/78</strain>
    </source>
</reference>
<reference evidence="2" key="3">
    <citation type="journal article" date="2017" name="Nature">
        <title>Genome sequence of the progenitor of the wheat D genome Aegilops tauschii.</title>
        <authorList>
            <person name="Luo M.C."/>
            <person name="Gu Y.Q."/>
            <person name="Puiu D."/>
            <person name="Wang H."/>
            <person name="Twardziok S.O."/>
            <person name="Deal K.R."/>
            <person name="Huo N."/>
            <person name="Zhu T."/>
            <person name="Wang L."/>
            <person name="Wang Y."/>
            <person name="McGuire P.E."/>
            <person name="Liu S."/>
            <person name="Long H."/>
            <person name="Ramasamy R.K."/>
            <person name="Rodriguez J.C."/>
            <person name="Van S.L."/>
            <person name="Yuan L."/>
            <person name="Wang Z."/>
            <person name="Xia Z."/>
            <person name="Xiao L."/>
            <person name="Anderson O.D."/>
            <person name="Ouyang S."/>
            <person name="Liang Y."/>
            <person name="Zimin A.V."/>
            <person name="Pertea G."/>
            <person name="Qi P."/>
            <person name="Bennetzen J.L."/>
            <person name="Dai X."/>
            <person name="Dawson M.W."/>
            <person name="Muller H.G."/>
            <person name="Kugler K."/>
            <person name="Rivarola-Duarte L."/>
            <person name="Spannagl M."/>
            <person name="Mayer K.F.X."/>
            <person name="Lu F.H."/>
            <person name="Bevan M.W."/>
            <person name="Leroy P."/>
            <person name="Li P."/>
            <person name="You F.M."/>
            <person name="Sun Q."/>
            <person name="Liu Z."/>
            <person name="Lyons E."/>
            <person name="Wicker T."/>
            <person name="Salzberg S.L."/>
            <person name="Devos K.M."/>
            <person name="Dvorak J."/>
        </authorList>
    </citation>
    <scope>NUCLEOTIDE SEQUENCE [LARGE SCALE GENOMIC DNA]</scope>
    <source>
        <strain evidence="2">cv. AL8/78</strain>
    </source>
</reference>
<sequence length="194" mass="21748">TRPCICMYYLDRCGDQTTAACLILAPYAAYKVGAKPPRQFRFRKALSLFHPVPRQYLQNSPWSGNRVVLERWMAAICWVLQELIERGGTRPRSSRWRCALAMLLLLLLTAAAAVSMAPDGPARLHALFCSNHFVMMCVLSQINLACLFARKAARARTLAARRFYAVGAAACFVELALKPYRIRLLCHAAVEDDA</sequence>
<feature type="transmembrane region" description="Helical" evidence="1">
    <location>
        <begin position="124"/>
        <end position="149"/>
    </location>
</feature>
<reference evidence="3" key="2">
    <citation type="journal article" date="2017" name="Nat. Plants">
        <title>The Aegilops tauschii genome reveals multiple impacts of transposons.</title>
        <authorList>
            <person name="Zhao G."/>
            <person name="Zou C."/>
            <person name="Li K."/>
            <person name="Wang K."/>
            <person name="Li T."/>
            <person name="Gao L."/>
            <person name="Zhang X."/>
            <person name="Wang H."/>
            <person name="Yang Z."/>
            <person name="Liu X."/>
            <person name="Jiang W."/>
            <person name="Mao L."/>
            <person name="Kong X."/>
            <person name="Jiao Y."/>
            <person name="Jia J."/>
        </authorList>
    </citation>
    <scope>NUCLEOTIDE SEQUENCE [LARGE SCALE GENOMIC DNA]</scope>
    <source>
        <strain evidence="3">cv. AL8/78</strain>
    </source>
</reference>
<dbReference type="EnsemblPlants" id="AET2Gv20382900.2">
    <property type="protein sequence ID" value="AET2Gv20382900.2"/>
    <property type="gene ID" value="AET2Gv20382900"/>
</dbReference>
<keyword evidence="1" id="KW-0812">Transmembrane</keyword>
<reference evidence="2" key="5">
    <citation type="journal article" date="2021" name="G3 (Bethesda)">
        <title>Aegilops tauschii genome assembly Aet v5.0 features greater sequence contiguity and improved annotation.</title>
        <authorList>
            <person name="Wang L."/>
            <person name="Zhu T."/>
            <person name="Rodriguez J.C."/>
            <person name="Deal K.R."/>
            <person name="Dubcovsky J."/>
            <person name="McGuire P.E."/>
            <person name="Lux T."/>
            <person name="Spannagl M."/>
            <person name="Mayer K.F.X."/>
            <person name="Baldrich P."/>
            <person name="Meyers B.C."/>
            <person name="Huo N."/>
            <person name="Gu Y.Q."/>
            <person name="Zhou H."/>
            <person name="Devos K.M."/>
            <person name="Bennetzen J.L."/>
            <person name="Unver T."/>
            <person name="Budak H."/>
            <person name="Gulick P.J."/>
            <person name="Galiba G."/>
            <person name="Kalapos B."/>
            <person name="Nelson D.R."/>
            <person name="Li P."/>
            <person name="You F.M."/>
            <person name="Luo M.C."/>
            <person name="Dvorak J."/>
        </authorList>
    </citation>
    <scope>NUCLEOTIDE SEQUENCE [LARGE SCALE GENOMIC DNA]</scope>
    <source>
        <strain evidence="2">cv. AL8/78</strain>
    </source>
</reference>
<keyword evidence="3" id="KW-1185">Reference proteome</keyword>
<reference evidence="2" key="4">
    <citation type="submission" date="2019-03" db="UniProtKB">
        <authorList>
            <consortium name="EnsemblPlants"/>
        </authorList>
    </citation>
    <scope>IDENTIFICATION</scope>
</reference>
<name>A0A453B6M2_AEGTS</name>
<feature type="transmembrane region" description="Helical" evidence="1">
    <location>
        <begin position="98"/>
        <end position="118"/>
    </location>
</feature>
<organism evidence="2 3">
    <name type="scientific">Aegilops tauschii subsp. strangulata</name>
    <name type="common">Goatgrass</name>
    <dbReference type="NCBI Taxonomy" id="200361"/>
    <lineage>
        <taxon>Eukaryota</taxon>
        <taxon>Viridiplantae</taxon>
        <taxon>Streptophyta</taxon>
        <taxon>Embryophyta</taxon>
        <taxon>Tracheophyta</taxon>
        <taxon>Spermatophyta</taxon>
        <taxon>Magnoliopsida</taxon>
        <taxon>Liliopsida</taxon>
        <taxon>Poales</taxon>
        <taxon>Poaceae</taxon>
        <taxon>BOP clade</taxon>
        <taxon>Pooideae</taxon>
        <taxon>Triticodae</taxon>
        <taxon>Triticeae</taxon>
        <taxon>Triticinae</taxon>
        <taxon>Aegilops</taxon>
    </lineage>
</organism>
<evidence type="ECO:0000313" key="3">
    <source>
        <dbReference type="Proteomes" id="UP000015105"/>
    </source>
</evidence>
<evidence type="ECO:0000256" key="1">
    <source>
        <dbReference type="SAM" id="Phobius"/>
    </source>
</evidence>
<accession>A0A453B6M2</accession>
<keyword evidence="1" id="KW-0472">Membrane</keyword>
<evidence type="ECO:0000313" key="2">
    <source>
        <dbReference type="EnsemblPlants" id="AET2Gv20382900.2"/>
    </source>
</evidence>
<dbReference type="Proteomes" id="UP000015105">
    <property type="component" value="Chromosome 2D"/>
</dbReference>
<keyword evidence="1" id="KW-1133">Transmembrane helix</keyword>
<proteinExistence type="predicted"/>
<dbReference type="AlphaFoldDB" id="A0A453B6M2"/>